<feature type="signal peptide" evidence="1">
    <location>
        <begin position="1"/>
        <end position="22"/>
    </location>
</feature>
<dbReference type="Proteomes" id="UP000182409">
    <property type="component" value="Unassembled WGS sequence"/>
</dbReference>
<evidence type="ECO:0000313" key="2">
    <source>
        <dbReference type="EMBL" id="SEC02051.1"/>
    </source>
</evidence>
<accession>A0A1H4P3N3</accession>
<keyword evidence="1" id="KW-0732">Signal</keyword>
<reference evidence="2 3" key="1">
    <citation type="submission" date="2016-10" db="EMBL/GenBank/DDBJ databases">
        <authorList>
            <person name="de Groot N.N."/>
        </authorList>
    </citation>
    <scope>NUCLEOTIDE SEQUENCE [LARGE SCALE GENOMIC DNA]</scope>
    <source>
        <strain evidence="2 3">AB35.6</strain>
    </source>
</reference>
<evidence type="ECO:0000313" key="3">
    <source>
        <dbReference type="Proteomes" id="UP000182409"/>
    </source>
</evidence>
<dbReference type="RefSeq" id="WP_074654308.1">
    <property type="nucleotide sequence ID" value="NZ_FNSD01000001.1"/>
</dbReference>
<dbReference type="OrthoDB" id="115149at2"/>
<feature type="chain" id="PRO_5010198144" evidence="1">
    <location>
        <begin position="23"/>
        <end position="251"/>
    </location>
</feature>
<gene>
    <name evidence="2" type="ORF">SAMN05443244_2443</name>
</gene>
<protein>
    <submittedName>
        <fullName evidence="2">Uncharacterized protein</fullName>
    </submittedName>
</protein>
<name>A0A1H4P3N3_9BACT</name>
<proteinExistence type="predicted"/>
<sequence length="251" mass="28280">MRLSRLIGLFVAVASAAAQTQADGGIGMDGAGKQVLESIHVPPIAGAPFSLTLATEWTRPLLQGGTFTVENVRPIKRDSRGRIYEERWLLSPKGSNNMPSRRSYIQIYDPTAETFYECADRTHICELYDWPKTQRAPEIPIRTESGPLPDGRGFRTREDRGVETFAGLPVHSYRDTVVLNPGVMGNDRPMTYVRDLRYSEALHFNLSSILQTPTVGEQRFRVLEIVTTEPEAKWFEVPEGYRVVDKRQAAR</sequence>
<dbReference type="EMBL" id="FNSD01000001">
    <property type="protein sequence ID" value="SEC02051.1"/>
    <property type="molecule type" value="Genomic_DNA"/>
</dbReference>
<organism evidence="2 3">
    <name type="scientific">Terriglobus roseus</name>
    <dbReference type="NCBI Taxonomy" id="392734"/>
    <lineage>
        <taxon>Bacteria</taxon>
        <taxon>Pseudomonadati</taxon>
        <taxon>Acidobacteriota</taxon>
        <taxon>Terriglobia</taxon>
        <taxon>Terriglobales</taxon>
        <taxon>Acidobacteriaceae</taxon>
        <taxon>Terriglobus</taxon>
    </lineage>
</organism>
<evidence type="ECO:0000256" key="1">
    <source>
        <dbReference type="SAM" id="SignalP"/>
    </source>
</evidence>
<dbReference type="AlphaFoldDB" id="A0A1H4P3N3"/>